<keyword evidence="8" id="KW-1185">Reference proteome</keyword>
<feature type="transmembrane region" description="Helical" evidence="6">
    <location>
        <begin position="224"/>
        <end position="246"/>
    </location>
</feature>
<dbReference type="InterPro" id="IPR022791">
    <property type="entry name" value="L-PG_synthase/AglD"/>
</dbReference>
<organism evidence="7 8">
    <name type="scientific">Natronocella acetinitrilica</name>
    <dbReference type="NCBI Taxonomy" id="414046"/>
    <lineage>
        <taxon>Bacteria</taxon>
        <taxon>Pseudomonadati</taxon>
        <taxon>Pseudomonadota</taxon>
        <taxon>Gammaproteobacteria</taxon>
        <taxon>Chromatiales</taxon>
        <taxon>Ectothiorhodospiraceae</taxon>
        <taxon>Natronocella</taxon>
    </lineage>
</organism>
<evidence type="ECO:0000256" key="3">
    <source>
        <dbReference type="ARBA" id="ARBA00022692"/>
    </source>
</evidence>
<comment type="subcellular location">
    <subcellularLocation>
        <location evidence="1">Cell membrane</location>
        <topology evidence="1">Multi-pass membrane protein</topology>
    </subcellularLocation>
</comment>
<name>A0AAE3G8J7_9GAMM</name>
<keyword evidence="4 6" id="KW-1133">Transmembrane helix</keyword>
<protein>
    <submittedName>
        <fullName evidence="7">Uncharacterized protein (TIRG00374 family)</fullName>
    </submittedName>
</protein>
<evidence type="ECO:0000256" key="2">
    <source>
        <dbReference type="ARBA" id="ARBA00022475"/>
    </source>
</evidence>
<dbReference type="RefSeq" id="WP_253479626.1">
    <property type="nucleotide sequence ID" value="NZ_JALJXV010000007.1"/>
</dbReference>
<feature type="transmembrane region" description="Helical" evidence="6">
    <location>
        <begin position="307"/>
        <end position="323"/>
    </location>
</feature>
<keyword evidence="3 6" id="KW-0812">Transmembrane</keyword>
<accession>A0AAE3G8J7</accession>
<feature type="transmembrane region" description="Helical" evidence="6">
    <location>
        <begin position="149"/>
        <end position="169"/>
    </location>
</feature>
<keyword evidence="5 6" id="KW-0472">Membrane</keyword>
<reference evidence="7" key="1">
    <citation type="submission" date="2022-03" db="EMBL/GenBank/DDBJ databases">
        <title>Genomic Encyclopedia of Type Strains, Phase III (KMG-III): the genomes of soil and plant-associated and newly described type strains.</title>
        <authorList>
            <person name="Whitman W."/>
        </authorList>
    </citation>
    <scope>NUCLEOTIDE SEQUENCE</scope>
    <source>
        <strain evidence="7">ANL 6-2</strain>
    </source>
</reference>
<feature type="transmembrane region" description="Helical" evidence="6">
    <location>
        <begin position="282"/>
        <end position="301"/>
    </location>
</feature>
<evidence type="ECO:0000256" key="4">
    <source>
        <dbReference type="ARBA" id="ARBA00022989"/>
    </source>
</evidence>
<feature type="transmembrane region" description="Helical" evidence="6">
    <location>
        <begin position="252"/>
        <end position="270"/>
    </location>
</feature>
<evidence type="ECO:0000256" key="6">
    <source>
        <dbReference type="SAM" id="Phobius"/>
    </source>
</evidence>
<sequence>MKKPLVRTIKLLLTLAFIYLLWRMADKESLLERFTQIDLRYLALFGLVGIAMLLVSNAKWFVLMGIHGERPGFWATLRIYFIGYYFSALLPSNFGGDAARIVLASKHTGSTTAAATSVFMERVTGLVMLMALVAIMPLLAPALLWHPAFLIPAVLCAGALVLLLAMAIVRQRVSRGARVLSRWLVAHPRTRRLAPVVDWLTRFFADAGKALRALSGNRRIALQVWLLTAAFYGLVWLNVLVAYRTFSFDPPLAFVFMTPIAQFMTSLPVSAGGNLGYSEGVFAYYFSLVGIAVEATVAMAVLLRLKVWFLGLIGLGFFLGAGGRSKLGVERKPTARPMATPDQGATP</sequence>
<dbReference type="PANTHER" id="PTHR40277:SF1">
    <property type="entry name" value="BLL5419 PROTEIN"/>
    <property type="match status" value="1"/>
</dbReference>
<feature type="transmembrane region" description="Helical" evidence="6">
    <location>
        <begin position="41"/>
        <end position="62"/>
    </location>
</feature>
<keyword evidence="2" id="KW-1003">Cell membrane</keyword>
<dbReference type="Proteomes" id="UP001205843">
    <property type="component" value="Unassembled WGS sequence"/>
</dbReference>
<proteinExistence type="predicted"/>
<comment type="caution">
    <text evidence="7">The sequence shown here is derived from an EMBL/GenBank/DDBJ whole genome shotgun (WGS) entry which is preliminary data.</text>
</comment>
<gene>
    <name evidence="7" type="ORF">J2T57_002947</name>
</gene>
<evidence type="ECO:0000256" key="1">
    <source>
        <dbReference type="ARBA" id="ARBA00004651"/>
    </source>
</evidence>
<evidence type="ECO:0000313" key="8">
    <source>
        <dbReference type="Proteomes" id="UP001205843"/>
    </source>
</evidence>
<dbReference type="EMBL" id="JALJXV010000007">
    <property type="protein sequence ID" value="MCP1675792.1"/>
    <property type="molecule type" value="Genomic_DNA"/>
</dbReference>
<dbReference type="NCBIfam" id="TIGR00374">
    <property type="entry name" value="flippase-like domain"/>
    <property type="match status" value="1"/>
</dbReference>
<dbReference type="GO" id="GO:0005886">
    <property type="term" value="C:plasma membrane"/>
    <property type="evidence" value="ECO:0007669"/>
    <property type="project" value="UniProtKB-SubCell"/>
</dbReference>
<feature type="transmembrane region" description="Helical" evidence="6">
    <location>
        <begin position="123"/>
        <end position="143"/>
    </location>
</feature>
<evidence type="ECO:0000313" key="7">
    <source>
        <dbReference type="EMBL" id="MCP1675792.1"/>
    </source>
</evidence>
<evidence type="ECO:0000256" key="5">
    <source>
        <dbReference type="ARBA" id="ARBA00023136"/>
    </source>
</evidence>
<dbReference type="AlphaFoldDB" id="A0AAE3G8J7"/>
<dbReference type="PANTHER" id="PTHR40277">
    <property type="entry name" value="BLL5419 PROTEIN"/>
    <property type="match status" value="1"/>
</dbReference>
<dbReference type="Pfam" id="PF03706">
    <property type="entry name" value="LPG_synthase_TM"/>
    <property type="match status" value="1"/>
</dbReference>